<evidence type="ECO:0000256" key="2">
    <source>
        <dbReference type="SAM" id="SignalP"/>
    </source>
</evidence>
<accession>A0A934K567</accession>
<evidence type="ECO:0000313" key="4">
    <source>
        <dbReference type="Proteomes" id="UP000612893"/>
    </source>
</evidence>
<reference evidence="3" key="1">
    <citation type="submission" date="2020-10" db="EMBL/GenBank/DDBJ databases">
        <title>Ca. Dormibacterota MAGs.</title>
        <authorList>
            <person name="Montgomery K."/>
        </authorList>
    </citation>
    <scope>NUCLEOTIDE SEQUENCE [LARGE SCALE GENOMIC DNA]</scope>
    <source>
        <strain evidence="3">SC8812_S17_10</strain>
    </source>
</reference>
<evidence type="ECO:0008006" key="5">
    <source>
        <dbReference type="Google" id="ProtNLM"/>
    </source>
</evidence>
<dbReference type="EMBL" id="JAEKNR010000010">
    <property type="protein sequence ID" value="MBJ7596581.1"/>
    <property type="molecule type" value="Genomic_DNA"/>
</dbReference>
<feature type="region of interest" description="Disordered" evidence="1">
    <location>
        <begin position="28"/>
        <end position="62"/>
    </location>
</feature>
<feature type="chain" id="PRO_5037550430" description="SPOR domain-containing protein" evidence="2">
    <location>
        <begin position="23"/>
        <end position="145"/>
    </location>
</feature>
<dbReference type="Proteomes" id="UP000612893">
    <property type="component" value="Unassembled WGS sequence"/>
</dbReference>
<dbReference type="PROSITE" id="PS51257">
    <property type="entry name" value="PROKAR_LIPOPROTEIN"/>
    <property type="match status" value="1"/>
</dbReference>
<dbReference type="AlphaFoldDB" id="A0A934K567"/>
<gene>
    <name evidence="3" type="ORF">JF922_00635</name>
</gene>
<proteinExistence type="predicted"/>
<keyword evidence="4" id="KW-1185">Reference proteome</keyword>
<protein>
    <recommendedName>
        <fullName evidence="5">SPOR domain-containing protein</fullName>
    </recommendedName>
</protein>
<keyword evidence="2" id="KW-0732">Signal</keyword>
<evidence type="ECO:0000256" key="1">
    <source>
        <dbReference type="SAM" id="MobiDB-lite"/>
    </source>
</evidence>
<evidence type="ECO:0000313" key="3">
    <source>
        <dbReference type="EMBL" id="MBJ7596581.1"/>
    </source>
</evidence>
<organism evidence="3 4">
    <name type="scientific">Candidatus Nephthysia bennettiae</name>
    <dbReference type="NCBI Taxonomy" id="3127016"/>
    <lineage>
        <taxon>Bacteria</taxon>
        <taxon>Bacillati</taxon>
        <taxon>Candidatus Dormiibacterota</taxon>
        <taxon>Candidatus Dormibacteria</taxon>
        <taxon>Candidatus Dormibacterales</taxon>
        <taxon>Candidatus Dormibacteraceae</taxon>
        <taxon>Candidatus Nephthysia</taxon>
    </lineage>
</organism>
<feature type="signal peptide" evidence="2">
    <location>
        <begin position="1"/>
        <end position="22"/>
    </location>
</feature>
<name>A0A934K567_9BACT</name>
<sequence>MRGVRVFLVVFTASLLLGAAYACGRAPGSGAAPTPTPGQPSPSGASAQRPVPLVGSQPPATARQAVSVQLRAGADPNAVGARVLGPNAFVRSAWRGTANPPSSPAARRTYLIPVPPDQEQAALSRASGDADVERAHLVPWPPDFP</sequence>
<comment type="caution">
    <text evidence="3">The sequence shown here is derived from an EMBL/GenBank/DDBJ whole genome shotgun (WGS) entry which is preliminary data.</text>
</comment>